<feature type="transmembrane region" description="Helical" evidence="2">
    <location>
        <begin position="532"/>
        <end position="549"/>
    </location>
</feature>
<feature type="region of interest" description="Disordered" evidence="1">
    <location>
        <begin position="87"/>
        <end position="109"/>
    </location>
</feature>
<dbReference type="AlphaFoldDB" id="A0A8T9B557"/>
<gene>
    <name evidence="3" type="ORF">LARI1_G007614</name>
</gene>
<dbReference type="EMBL" id="QGMF01000558">
    <property type="protein sequence ID" value="TVY15088.1"/>
    <property type="molecule type" value="Genomic_DNA"/>
</dbReference>
<sequence length="588" mass="66252">MAAAPNSLDSPRNDRNVGFEEENLPLSHGSSTSTGHKWISRANRSRTDVVHVESRAFRHTSIIKRPQALHYKRIDDPNSNDFPLLERKLTKARSNSSGSSGGDEEERSTDDLLKQISRLDLFVDLVWIGNLPKKQDAFSSGGVGSLLNVSWIISTKVRLTLYLLDSQSSTDLMSYCPVVANLSATFSGQAFTDSGVGIGPAILEFMLLFVPIWRTWDHLRAFCINFFVDDILQRNFIVWILILSVLYGINAPFAFDAQGEGGKSSLTLLIVVYLILRSSFLAANVAQAYFIPFLRRQTLFKFCAMLFSSALWIAAIFVHYPAKIGLLIAANAIEHPVDIFLASPIADSWLTPGWKRSTHIDHYVERHEGFFIIILGEGVFRLIEGSPSGWGLNERTGTVILALIMYYLLHWLYFNGDHTKQFVHALRRTWWKPVLWQALHVFMFASLLVLAASTLFLVEHQDAKIHSSDDTPTVERRAEEEADAAPRAAIFAIWSASVNLSCVILFMTCISLLNRPLDKPKTLLVNSRWMRIGGRLPIIVIICCLPLINSLTPSMWIGIVVCLLYAVSFWEWIAGLERNWKLLEPKDE</sequence>
<accession>A0A8T9B557</accession>
<proteinExistence type="predicted"/>
<reference evidence="3 4" key="1">
    <citation type="submission" date="2018-05" db="EMBL/GenBank/DDBJ databases">
        <title>Whole genome sequencing for identification of molecular markers to develop diagnostic detection tools for the regulated plant pathogen Lachnellula willkommii.</title>
        <authorList>
            <person name="Giroux E."/>
            <person name="Bilodeau G."/>
        </authorList>
    </citation>
    <scope>NUCLEOTIDE SEQUENCE [LARGE SCALE GENOMIC DNA]</scope>
    <source>
        <strain evidence="3 4">CBS 203.66</strain>
    </source>
</reference>
<feature type="transmembrane region" description="Helical" evidence="2">
    <location>
        <begin position="434"/>
        <end position="458"/>
    </location>
</feature>
<organism evidence="3 4">
    <name type="scientific">Lachnellula arida</name>
    <dbReference type="NCBI Taxonomy" id="1316785"/>
    <lineage>
        <taxon>Eukaryota</taxon>
        <taxon>Fungi</taxon>
        <taxon>Dikarya</taxon>
        <taxon>Ascomycota</taxon>
        <taxon>Pezizomycotina</taxon>
        <taxon>Leotiomycetes</taxon>
        <taxon>Helotiales</taxon>
        <taxon>Lachnaceae</taxon>
        <taxon>Lachnellula</taxon>
    </lineage>
</organism>
<feature type="region of interest" description="Disordered" evidence="1">
    <location>
        <begin position="1"/>
        <end position="38"/>
    </location>
</feature>
<comment type="caution">
    <text evidence="3">The sequence shown here is derived from an EMBL/GenBank/DDBJ whole genome shotgun (WGS) entry which is preliminary data.</text>
</comment>
<dbReference type="PANTHER" id="PTHR36840">
    <property type="entry name" value="BLL5714 PROTEIN"/>
    <property type="match status" value="1"/>
</dbReference>
<feature type="transmembrane region" description="Helical" evidence="2">
    <location>
        <begin position="488"/>
        <end position="512"/>
    </location>
</feature>
<keyword evidence="2" id="KW-0472">Membrane</keyword>
<keyword evidence="4" id="KW-1185">Reference proteome</keyword>
<evidence type="ECO:0000256" key="1">
    <source>
        <dbReference type="SAM" id="MobiDB-lite"/>
    </source>
</evidence>
<keyword evidence="2" id="KW-1133">Transmembrane helix</keyword>
<feature type="transmembrane region" description="Helical" evidence="2">
    <location>
        <begin position="236"/>
        <end position="255"/>
    </location>
</feature>
<dbReference type="InterPro" id="IPR010640">
    <property type="entry name" value="Low_temperature_requirement_A"/>
</dbReference>
<feature type="transmembrane region" description="Helical" evidence="2">
    <location>
        <begin position="267"/>
        <end position="290"/>
    </location>
</feature>
<evidence type="ECO:0000313" key="3">
    <source>
        <dbReference type="EMBL" id="TVY15088.1"/>
    </source>
</evidence>
<keyword evidence="2" id="KW-0812">Transmembrane</keyword>
<protein>
    <recommendedName>
        <fullName evidence="5">Low temperature requirement protein A</fullName>
    </recommendedName>
</protein>
<dbReference type="Proteomes" id="UP000469559">
    <property type="component" value="Unassembled WGS sequence"/>
</dbReference>
<dbReference type="OrthoDB" id="191995at2759"/>
<feature type="transmembrane region" description="Helical" evidence="2">
    <location>
        <begin position="555"/>
        <end position="573"/>
    </location>
</feature>
<feature type="transmembrane region" description="Helical" evidence="2">
    <location>
        <begin position="302"/>
        <end position="322"/>
    </location>
</feature>
<feature type="transmembrane region" description="Helical" evidence="2">
    <location>
        <begin position="396"/>
        <end position="414"/>
    </location>
</feature>
<evidence type="ECO:0000256" key="2">
    <source>
        <dbReference type="SAM" id="Phobius"/>
    </source>
</evidence>
<dbReference type="PANTHER" id="PTHR36840:SF1">
    <property type="entry name" value="BLL5714 PROTEIN"/>
    <property type="match status" value="1"/>
</dbReference>
<evidence type="ECO:0008006" key="5">
    <source>
        <dbReference type="Google" id="ProtNLM"/>
    </source>
</evidence>
<feature type="transmembrane region" description="Helical" evidence="2">
    <location>
        <begin position="196"/>
        <end position="216"/>
    </location>
</feature>
<name>A0A8T9B557_9HELO</name>
<dbReference type="Pfam" id="PF06772">
    <property type="entry name" value="LtrA"/>
    <property type="match status" value="1"/>
</dbReference>
<evidence type="ECO:0000313" key="4">
    <source>
        <dbReference type="Proteomes" id="UP000469559"/>
    </source>
</evidence>